<feature type="region of interest" description="Disordered" evidence="1">
    <location>
        <begin position="59"/>
        <end position="88"/>
    </location>
</feature>
<comment type="caution">
    <text evidence="2">The sequence shown here is derived from an EMBL/GenBank/DDBJ whole genome shotgun (WGS) entry which is preliminary data.</text>
</comment>
<protein>
    <submittedName>
        <fullName evidence="2">Uncharacterized protein</fullName>
    </submittedName>
</protein>
<evidence type="ECO:0000313" key="3">
    <source>
        <dbReference type="Proteomes" id="UP001157125"/>
    </source>
</evidence>
<sequence>MEARLADDPAQPWVSEVTLIEADAPDGQSATVVLGRTVPLPWNLDVLAPWADGVAITASATARSRRRASRGAPQGGQDAMGGGHREGS</sequence>
<keyword evidence="3" id="KW-1185">Reference proteome</keyword>
<dbReference type="Proteomes" id="UP001157125">
    <property type="component" value="Unassembled WGS sequence"/>
</dbReference>
<reference evidence="3" key="1">
    <citation type="journal article" date="2019" name="Int. J. Syst. Evol. Microbiol.">
        <title>The Global Catalogue of Microorganisms (GCM) 10K type strain sequencing project: providing services to taxonomists for standard genome sequencing and annotation.</title>
        <authorList>
            <consortium name="The Broad Institute Genomics Platform"/>
            <consortium name="The Broad Institute Genome Sequencing Center for Infectious Disease"/>
            <person name="Wu L."/>
            <person name="Ma J."/>
        </authorList>
    </citation>
    <scope>NUCLEOTIDE SEQUENCE [LARGE SCALE GENOMIC DNA]</scope>
    <source>
        <strain evidence="3">NBRC 112299</strain>
    </source>
</reference>
<proteinExistence type="predicted"/>
<evidence type="ECO:0000313" key="2">
    <source>
        <dbReference type="EMBL" id="GMA34724.1"/>
    </source>
</evidence>
<name>A0ABQ6IDC6_9MICO</name>
<organism evidence="2 3">
    <name type="scientific">Demequina litorisediminis</name>
    <dbReference type="NCBI Taxonomy" id="1849022"/>
    <lineage>
        <taxon>Bacteria</taxon>
        <taxon>Bacillati</taxon>
        <taxon>Actinomycetota</taxon>
        <taxon>Actinomycetes</taxon>
        <taxon>Micrococcales</taxon>
        <taxon>Demequinaceae</taxon>
        <taxon>Demequina</taxon>
    </lineage>
</organism>
<accession>A0ABQ6IDC6</accession>
<dbReference type="RefSeq" id="WP_284327552.1">
    <property type="nucleotide sequence ID" value="NZ_BSUN01000001.1"/>
</dbReference>
<dbReference type="EMBL" id="BSUN01000001">
    <property type="protein sequence ID" value="GMA34724.1"/>
    <property type="molecule type" value="Genomic_DNA"/>
</dbReference>
<evidence type="ECO:0000256" key="1">
    <source>
        <dbReference type="SAM" id="MobiDB-lite"/>
    </source>
</evidence>
<gene>
    <name evidence="2" type="ORF">GCM10025876_09280</name>
</gene>